<organism evidence="1 2">
    <name type="scientific">Eudyptula minor</name>
    <name type="common">Little blue penguin</name>
    <name type="synonym">Aptenodytes minor</name>
    <dbReference type="NCBI Taxonomy" id="37083"/>
    <lineage>
        <taxon>Eukaryota</taxon>
        <taxon>Metazoa</taxon>
        <taxon>Chordata</taxon>
        <taxon>Craniata</taxon>
        <taxon>Vertebrata</taxon>
        <taxon>Euteleostomi</taxon>
        <taxon>Archelosauria</taxon>
        <taxon>Archosauria</taxon>
        <taxon>Dinosauria</taxon>
        <taxon>Saurischia</taxon>
        <taxon>Theropoda</taxon>
        <taxon>Coelurosauria</taxon>
        <taxon>Aves</taxon>
        <taxon>Neognathae</taxon>
        <taxon>Neoaves</taxon>
        <taxon>Aequornithes</taxon>
        <taxon>Sphenisciformes</taxon>
        <taxon>Spheniscidae</taxon>
        <taxon>Eudyptula</taxon>
    </lineage>
</organism>
<keyword evidence="2" id="KW-1185">Reference proteome</keyword>
<proteinExistence type="predicted"/>
<sequence>QHRMEVLDLQHRMRVLGYPQKLEGRMTYRLQRHPLLWRKPSRKLLLIWKLLLIQKLLQCKFLWRRRHLKKSLRNPKVSSAEAFEKFNGNICGNQPADSCVKPHTLPWRHKRNCAVCHTPHCSLGPAFIAATDNLIRF</sequence>
<dbReference type="AlphaFoldDB" id="A0A8J4IV83"/>
<feature type="non-terminal residue" evidence="1">
    <location>
        <position position="137"/>
    </location>
</feature>
<feature type="non-terminal residue" evidence="1">
    <location>
        <position position="1"/>
    </location>
</feature>
<dbReference type="EMBL" id="VULC01021201">
    <property type="protein sequence ID" value="KAF1500625.1"/>
    <property type="molecule type" value="Genomic_DNA"/>
</dbReference>
<evidence type="ECO:0000313" key="1">
    <source>
        <dbReference type="EMBL" id="KAF1500625.1"/>
    </source>
</evidence>
<accession>A0A8J4IV83</accession>
<evidence type="ECO:0000313" key="2">
    <source>
        <dbReference type="Proteomes" id="UP000782854"/>
    </source>
</evidence>
<protein>
    <submittedName>
        <fullName evidence="1">Uncharacterized protein</fullName>
    </submittedName>
</protein>
<dbReference type="OrthoDB" id="9376758at2759"/>
<gene>
    <name evidence="1" type="ORF">FQV19_0005004</name>
</gene>
<reference evidence="1" key="1">
    <citation type="journal article" date="2019" name="Gigascience">
        <title>High-coverage genomes to elucidate the evolution of penguins.</title>
        <authorList>
            <person name="Pan H."/>
            <person name="Cole T.L."/>
            <person name="Bi X."/>
            <person name="Fang M."/>
            <person name="Zhou C."/>
            <person name="Yang Z."/>
            <person name="Ksepka D.T."/>
            <person name="Hart T."/>
            <person name="Bouzat J.L."/>
            <person name="Argilla L.S."/>
            <person name="Bertelsen M.F."/>
            <person name="Boersma P.D."/>
            <person name="Bost C.A."/>
            <person name="Cherel Y."/>
            <person name="Dann P."/>
            <person name="Fiddaman S.R."/>
            <person name="Howard P."/>
            <person name="Labuschagne K."/>
            <person name="Mattern T."/>
            <person name="Miller G."/>
            <person name="Parker P."/>
            <person name="Phillips R.A."/>
            <person name="Quillfeldt P."/>
            <person name="Ryan P.G."/>
            <person name="Taylor H."/>
            <person name="Thompson D.R."/>
            <person name="Young M.J."/>
            <person name="Ellegaard M.R."/>
            <person name="Gilbert M.T.P."/>
            <person name="Sinding M.S."/>
            <person name="Pacheco G."/>
            <person name="Shepherd L.D."/>
            <person name="Tennyson A.J.D."/>
            <person name="Grosser S."/>
            <person name="Kay E."/>
            <person name="Nupen L.J."/>
            <person name="Ellenberg U."/>
            <person name="Houston D.M."/>
            <person name="Reeve A.H."/>
            <person name="Johnson K."/>
            <person name="Masello J.F."/>
            <person name="Stracke T."/>
            <person name="McKinlay B."/>
            <person name="Borboroglu P.G."/>
            <person name="Zhang D.X."/>
            <person name="Zhang G."/>
        </authorList>
    </citation>
    <scope>NUCLEOTIDE SEQUENCE</scope>
    <source>
        <strain evidence="1">Gonzo</strain>
    </source>
</reference>
<name>A0A8J4IV83_EUDMI</name>
<comment type="caution">
    <text evidence="1">The sequence shown here is derived from an EMBL/GenBank/DDBJ whole genome shotgun (WGS) entry which is preliminary data.</text>
</comment>
<dbReference type="Proteomes" id="UP000782854">
    <property type="component" value="Unassembled WGS sequence"/>
</dbReference>